<evidence type="ECO:0000256" key="2">
    <source>
        <dbReference type="ARBA" id="ARBA00023319"/>
    </source>
</evidence>
<proteinExistence type="predicted"/>
<sequence>MERRVGPGEAREEAGQIIAGGRLGQGKESEAGPRVRAEPPAWRPEKLPAPAFTAEPASPNPEPGTRVRLRCLAPLEGARFALVREDRGGRRVHSFQSPAGTEAHFELRNISVADSANYSCVYVDLKPPFSGSAPSARLELRVDGERAGNR</sequence>
<keyword evidence="2" id="KW-0393">Immunoglobulin domain</keyword>
<protein>
    <submittedName>
        <fullName evidence="5">Alpha-1B-glycoprotein</fullName>
    </submittedName>
</protein>
<dbReference type="PANTHER" id="PTHR11738:SF184">
    <property type="entry name" value="ALPHA-1B-GLYCOPROTEIN"/>
    <property type="match status" value="1"/>
</dbReference>
<dbReference type="Proteomes" id="UP001266305">
    <property type="component" value="Unassembled WGS sequence"/>
</dbReference>
<dbReference type="EMBL" id="JASSZA010000019">
    <property type="protein sequence ID" value="KAK2089302.1"/>
    <property type="molecule type" value="Genomic_DNA"/>
</dbReference>
<dbReference type="SUPFAM" id="SSF48726">
    <property type="entry name" value="Immunoglobulin"/>
    <property type="match status" value="1"/>
</dbReference>
<gene>
    <name evidence="5" type="primary">A1BG_2</name>
    <name evidence="5" type="ORF">P7K49_035209</name>
</gene>
<dbReference type="InterPro" id="IPR050412">
    <property type="entry name" value="Ig-like_Receptors_ImmuneReg"/>
</dbReference>
<evidence type="ECO:0000313" key="5">
    <source>
        <dbReference type="EMBL" id="KAK2089302.1"/>
    </source>
</evidence>
<feature type="domain" description="Ig-like" evidence="4">
    <location>
        <begin position="50"/>
        <end position="139"/>
    </location>
</feature>
<evidence type="ECO:0000256" key="3">
    <source>
        <dbReference type="SAM" id="MobiDB-lite"/>
    </source>
</evidence>
<comment type="caution">
    <text evidence="5">The sequence shown here is derived from an EMBL/GenBank/DDBJ whole genome shotgun (WGS) entry which is preliminary data.</text>
</comment>
<feature type="region of interest" description="Disordered" evidence="3">
    <location>
        <begin position="1"/>
        <end position="65"/>
    </location>
</feature>
<dbReference type="PANTHER" id="PTHR11738">
    <property type="entry name" value="MHC CLASS I NK CELL RECEPTOR"/>
    <property type="match status" value="1"/>
</dbReference>
<name>A0ABQ9TYQ6_SAGOE</name>
<feature type="compositionally biased region" description="Basic and acidic residues" evidence="3">
    <location>
        <begin position="25"/>
        <end position="37"/>
    </location>
</feature>
<keyword evidence="6" id="KW-1185">Reference proteome</keyword>
<evidence type="ECO:0000256" key="1">
    <source>
        <dbReference type="ARBA" id="ARBA00023157"/>
    </source>
</evidence>
<dbReference type="Gene3D" id="2.60.40.10">
    <property type="entry name" value="Immunoglobulins"/>
    <property type="match status" value="1"/>
</dbReference>
<feature type="compositionally biased region" description="Basic and acidic residues" evidence="3">
    <location>
        <begin position="1"/>
        <end position="14"/>
    </location>
</feature>
<organism evidence="5 6">
    <name type="scientific">Saguinus oedipus</name>
    <name type="common">Cotton-top tamarin</name>
    <name type="synonym">Oedipomidas oedipus</name>
    <dbReference type="NCBI Taxonomy" id="9490"/>
    <lineage>
        <taxon>Eukaryota</taxon>
        <taxon>Metazoa</taxon>
        <taxon>Chordata</taxon>
        <taxon>Craniata</taxon>
        <taxon>Vertebrata</taxon>
        <taxon>Euteleostomi</taxon>
        <taxon>Mammalia</taxon>
        <taxon>Eutheria</taxon>
        <taxon>Euarchontoglires</taxon>
        <taxon>Primates</taxon>
        <taxon>Haplorrhini</taxon>
        <taxon>Platyrrhini</taxon>
        <taxon>Cebidae</taxon>
        <taxon>Callitrichinae</taxon>
        <taxon>Saguinus</taxon>
    </lineage>
</organism>
<dbReference type="PROSITE" id="PS50835">
    <property type="entry name" value="IG_LIKE"/>
    <property type="match status" value="1"/>
</dbReference>
<reference evidence="5 6" key="1">
    <citation type="submission" date="2023-05" db="EMBL/GenBank/DDBJ databases">
        <title>B98-5 Cell Line De Novo Hybrid Assembly: An Optical Mapping Approach.</title>
        <authorList>
            <person name="Kananen K."/>
            <person name="Auerbach J.A."/>
            <person name="Kautto E."/>
            <person name="Blachly J.S."/>
        </authorList>
    </citation>
    <scope>NUCLEOTIDE SEQUENCE [LARGE SCALE GENOMIC DNA]</scope>
    <source>
        <strain evidence="5">B95-8</strain>
        <tissue evidence="5">Cell line</tissue>
    </source>
</reference>
<dbReference type="InterPro" id="IPR007110">
    <property type="entry name" value="Ig-like_dom"/>
</dbReference>
<evidence type="ECO:0000313" key="6">
    <source>
        <dbReference type="Proteomes" id="UP001266305"/>
    </source>
</evidence>
<dbReference type="InterPro" id="IPR013783">
    <property type="entry name" value="Ig-like_fold"/>
</dbReference>
<accession>A0ABQ9TYQ6</accession>
<dbReference type="InterPro" id="IPR036179">
    <property type="entry name" value="Ig-like_dom_sf"/>
</dbReference>
<keyword evidence="1" id="KW-1015">Disulfide bond</keyword>
<evidence type="ECO:0000259" key="4">
    <source>
        <dbReference type="PROSITE" id="PS50835"/>
    </source>
</evidence>